<sequence length="95" mass="11449">MTSEIWITKRSIDYSTQKLKKQKISKKYPWTIAYENWQNGGFTRSGDHLTLKMDRFAHPWTIAHDNRQNEGFTRSWDHMTLKMGRFTCLNNWLHS</sequence>
<keyword evidence="2" id="KW-1185">Reference proteome</keyword>
<proteinExistence type="predicted"/>
<organism evidence="1 2">
    <name type="scientific">Solanum commersonii</name>
    <name type="common">Commerson's wild potato</name>
    <name type="synonym">Commerson's nightshade</name>
    <dbReference type="NCBI Taxonomy" id="4109"/>
    <lineage>
        <taxon>Eukaryota</taxon>
        <taxon>Viridiplantae</taxon>
        <taxon>Streptophyta</taxon>
        <taxon>Embryophyta</taxon>
        <taxon>Tracheophyta</taxon>
        <taxon>Spermatophyta</taxon>
        <taxon>Magnoliopsida</taxon>
        <taxon>eudicotyledons</taxon>
        <taxon>Gunneridae</taxon>
        <taxon>Pentapetalae</taxon>
        <taxon>asterids</taxon>
        <taxon>lamiids</taxon>
        <taxon>Solanales</taxon>
        <taxon>Solanaceae</taxon>
        <taxon>Solanoideae</taxon>
        <taxon>Solaneae</taxon>
        <taxon>Solanum</taxon>
    </lineage>
</organism>
<dbReference type="Proteomes" id="UP000824120">
    <property type="component" value="Chromosome 11"/>
</dbReference>
<gene>
    <name evidence="1" type="ORF">H5410_056431</name>
</gene>
<dbReference type="EMBL" id="JACXVP010000011">
    <property type="protein sequence ID" value="KAG5576297.1"/>
    <property type="molecule type" value="Genomic_DNA"/>
</dbReference>
<accession>A0A9J5WK80</accession>
<name>A0A9J5WK80_SOLCO</name>
<protein>
    <submittedName>
        <fullName evidence="1">Uncharacterized protein</fullName>
    </submittedName>
</protein>
<dbReference type="AlphaFoldDB" id="A0A9J5WK80"/>
<reference evidence="1 2" key="1">
    <citation type="submission" date="2020-09" db="EMBL/GenBank/DDBJ databases">
        <title>De no assembly of potato wild relative species, Solanum commersonii.</title>
        <authorList>
            <person name="Cho K."/>
        </authorList>
    </citation>
    <scope>NUCLEOTIDE SEQUENCE [LARGE SCALE GENOMIC DNA]</scope>
    <source>
        <strain evidence="1">LZ3.2</strain>
        <tissue evidence="1">Leaf</tissue>
    </source>
</reference>
<evidence type="ECO:0000313" key="1">
    <source>
        <dbReference type="EMBL" id="KAG5576297.1"/>
    </source>
</evidence>
<evidence type="ECO:0000313" key="2">
    <source>
        <dbReference type="Proteomes" id="UP000824120"/>
    </source>
</evidence>
<comment type="caution">
    <text evidence="1">The sequence shown here is derived from an EMBL/GenBank/DDBJ whole genome shotgun (WGS) entry which is preliminary data.</text>
</comment>